<organism evidence="1">
    <name type="scientific">bioreactor metagenome</name>
    <dbReference type="NCBI Taxonomy" id="1076179"/>
    <lineage>
        <taxon>unclassified sequences</taxon>
        <taxon>metagenomes</taxon>
        <taxon>ecological metagenomes</taxon>
    </lineage>
</organism>
<gene>
    <name evidence="1" type="ORF">SDC9_106310</name>
</gene>
<protein>
    <submittedName>
        <fullName evidence="1">Uncharacterized protein</fullName>
    </submittedName>
</protein>
<accession>A0A645B317</accession>
<dbReference type="EMBL" id="VSSQ01017307">
    <property type="protein sequence ID" value="MPM59468.1"/>
    <property type="molecule type" value="Genomic_DNA"/>
</dbReference>
<sequence length="477" mass="51561">MHPVRGHAVGAFDRAQRDHIIVGAVVAHHPDRADRQEDREGLPDRIVQSGFLDFLDHDGVGFAQDVERRLGHRADVTDRQPRTRERLAHHYILGQAELASDFAHFVLEQVVQGFEQFEFQVLGQSAHIVVAFDQRRGIARDRHRLDHVGIGGALGEESGVLDRLGGVGEDAHEFGADDLALGFGIAHAGELVEEAVGGVDVDQLHVEVVAEELLHPVRLVFAQQPVVHENAGQPVADGLVDQRRRDARIDAAGKAEDHPFFPDPGADFAHRAFDIGLHGPVAGTAADTVAEVGQNGFAVGRMHHFGMELDAVELALCDRDRAEFGVAGGRQHFEGGVRRGGHFVAVRHPDLNFPGQSGEKLAAVAGDPEHGFAIFARGAGLNLAAEREGHDLEPVTDAEHWNAELENGRIALRRVGVVDAGGAAGENDALRIDRLDLFRGGEIRQNLAVDMTLADTAGNQLAVLRTEVQHDDAFGCK</sequence>
<dbReference type="AlphaFoldDB" id="A0A645B317"/>
<comment type="caution">
    <text evidence="1">The sequence shown here is derived from an EMBL/GenBank/DDBJ whole genome shotgun (WGS) entry which is preliminary data.</text>
</comment>
<reference evidence="1" key="1">
    <citation type="submission" date="2019-08" db="EMBL/GenBank/DDBJ databases">
        <authorList>
            <person name="Kucharzyk K."/>
            <person name="Murdoch R.W."/>
            <person name="Higgins S."/>
            <person name="Loffler F."/>
        </authorList>
    </citation>
    <scope>NUCLEOTIDE SEQUENCE</scope>
</reference>
<evidence type="ECO:0000313" key="1">
    <source>
        <dbReference type="EMBL" id="MPM59468.1"/>
    </source>
</evidence>
<name>A0A645B317_9ZZZZ</name>
<proteinExistence type="predicted"/>